<name>A0A3P7DZJ0_WUCBA</name>
<dbReference type="Gene3D" id="3.40.50.10810">
    <property type="entry name" value="Tandem AAA-ATPase domain"/>
    <property type="match status" value="1"/>
</dbReference>
<accession>A0A3P7DZJ0</accession>
<dbReference type="InterPro" id="IPR011989">
    <property type="entry name" value="ARM-like"/>
</dbReference>
<dbReference type="PANTHER" id="PTHR36498:SF1">
    <property type="entry name" value="TATA-BINDING PROTEIN-ASSOCIATED FACTOR 172"/>
    <property type="match status" value="1"/>
</dbReference>
<dbReference type="InterPro" id="IPR038718">
    <property type="entry name" value="SNF2-like_sf"/>
</dbReference>
<organism evidence="2 3">
    <name type="scientific">Wuchereria bancrofti</name>
    <dbReference type="NCBI Taxonomy" id="6293"/>
    <lineage>
        <taxon>Eukaryota</taxon>
        <taxon>Metazoa</taxon>
        <taxon>Ecdysozoa</taxon>
        <taxon>Nematoda</taxon>
        <taxon>Chromadorea</taxon>
        <taxon>Rhabditida</taxon>
        <taxon>Spirurina</taxon>
        <taxon>Spiruromorpha</taxon>
        <taxon>Filarioidea</taxon>
        <taxon>Onchocercidae</taxon>
        <taxon>Wuchereria</taxon>
    </lineage>
</organism>
<sequence>MSAENAVVRYCAAQCLSNIARIDGFLRSVLQSAIAPLQRKLRAGETRTHVRCGLVELLFLLSDFHVEMLGGLRLLAPISLRLMADNCHIVREAAATSFRNFVPLMTLKANRRIEEQSLLKNDVADEIFGDNSLDLLLGDPSRLPELRLTDIKGLNASTSLRHYQQEGIRWMSFLEEYGLNGILADDMGLGKTLQTLCLLAMKIHHKPQAKVLIVCPPTLVNHWCAEWSKFFPTLSPFHKIEEGYREKRLLVDKSQKVTVMSYNTVRFCTCVQEIEWYYIILDEGHMIRNPTTQLFKALTNIKAQNRLILSGTPVQNTPIDLWSLFQFLMPGYLGTIRQFKLTFLNAINGSRNVNASAQEIKVHV</sequence>
<dbReference type="InterPro" id="IPR000330">
    <property type="entry name" value="SNF2_N"/>
</dbReference>
<evidence type="ECO:0000259" key="1">
    <source>
        <dbReference type="PROSITE" id="PS51192"/>
    </source>
</evidence>
<dbReference type="GO" id="GO:0005524">
    <property type="term" value="F:ATP binding"/>
    <property type="evidence" value="ECO:0007669"/>
    <property type="project" value="InterPro"/>
</dbReference>
<feature type="domain" description="Helicase ATP-binding" evidence="1">
    <location>
        <begin position="172"/>
        <end position="331"/>
    </location>
</feature>
<dbReference type="OrthoDB" id="10252227at2759"/>
<dbReference type="Gene3D" id="1.25.10.10">
    <property type="entry name" value="Leucine-rich Repeat Variant"/>
    <property type="match status" value="1"/>
</dbReference>
<evidence type="ECO:0000313" key="2">
    <source>
        <dbReference type="EMBL" id="VDM15621.1"/>
    </source>
</evidence>
<reference evidence="2 3" key="1">
    <citation type="submission" date="2018-11" db="EMBL/GenBank/DDBJ databases">
        <authorList>
            <consortium name="Pathogen Informatics"/>
        </authorList>
    </citation>
    <scope>NUCLEOTIDE SEQUENCE [LARGE SCALE GENOMIC DNA]</scope>
</reference>
<dbReference type="InterPro" id="IPR044972">
    <property type="entry name" value="Mot1"/>
</dbReference>
<dbReference type="GO" id="GO:0016887">
    <property type="term" value="F:ATP hydrolysis activity"/>
    <property type="evidence" value="ECO:0007669"/>
    <property type="project" value="InterPro"/>
</dbReference>
<dbReference type="Pfam" id="PF00176">
    <property type="entry name" value="SNF2-rel_dom"/>
    <property type="match status" value="1"/>
</dbReference>
<dbReference type="InterPro" id="IPR027417">
    <property type="entry name" value="P-loop_NTPase"/>
</dbReference>
<evidence type="ECO:0000313" key="3">
    <source>
        <dbReference type="Proteomes" id="UP000270924"/>
    </source>
</evidence>
<dbReference type="SMART" id="SM00487">
    <property type="entry name" value="DEXDc"/>
    <property type="match status" value="1"/>
</dbReference>
<dbReference type="PANTHER" id="PTHR36498">
    <property type="entry name" value="TATA-BINDING PROTEIN-ASSOCIATED FACTOR 172"/>
    <property type="match status" value="1"/>
</dbReference>
<dbReference type="SUPFAM" id="SSF48371">
    <property type="entry name" value="ARM repeat"/>
    <property type="match status" value="1"/>
</dbReference>
<dbReference type="InParanoid" id="A0A3P7DZJ0"/>
<protein>
    <recommendedName>
        <fullName evidence="1">Helicase ATP-binding domain-containing protein</fullName>
    </recommendedName>
</protein>
<dbReference type="InterPro" id="IPR014001">
    <property type="entry name" value="Helicase_ATP-bd"/>
</dbReference>
<dbReference type="GO" id="GO:0017025">
    <property type="term" value="F:TBP-class protein binding"/>
    <property type="evidence" value="ECO:0007669"/>
    <property type="project" value="InterPro"/>
</dbReference>
<dbReference type="AlphaFoldDB" id="A0A3P7DZJ0"/>
<dbReference type="InterPro" id="IPR016024">
    <property type="entry name" value="ARM-type_fold"/>
</dbReference>
<keyword evidence="3" id="KW-1185">Reference proteome</keyword>
<dbReference type="SUPFAM" id="SSF52540">
    <property type="entry name" value="P-loop containing nucleoside triphosphate hydrolases"/>
    <property type="match status" value="1"/>
</dbReference>
<dbReference type="Proteomes" id="UP000270924">
    <property type="component" value="Unassembled WGS sequence"/>
</dbReference>
<proteinExistence type="predicted"/>
<dbReference type="PROSITE" id="PS51192">
    <property type="entry name" value="HELICASE_ATP_BIND_1"/>
    <property type="match status" value="1"/>
</dbReference>
<dbReference type="GO" id="GO:0003677">
    <property type="term" value="F:DNA binding"/>
    <property type="evidence" value="ECO:0007669"/>
    <property type="project" value="InterPro"/>
</dbReference>
<gene>
    <name evidence="2" type="ORF">WBA_LOCUS8984</name>
</gene>
<dbReference type="EMBL" id="UYWW01008191">
    <property type="protein sequence ID" value="VDM15621.1"/>
    <property type="molecule type" value="Genomic_DNA"/>
</dbReference>